<keyword evidence="3" id="KW-0597">Phosphoprotein</keyword>
<organism evidence="7 8">
    <name type="scientific">Lobosporangium transversale</name>
    <dbReference type="NCBI Taxonomy" id="64571"/>
    <lineage>
        <taxon>Eukaryota</taxon>
        <taxon>Fungi</taxon>
        <taxon>Fungi incertae sedis</taxon>
        <taxon>Mucoromycota</taxon>
        <taxon>Mortierellomycotina</taxon>
        <taxon>Mortierellomycetes</taxon>
        <taxon>Mortierellales</taxon>
        <taxon>Mortierellaceae</taxon>
        <taxon>Lobosporangium</taxon>
    </lineage>
</organism>
<feature type="compositionally biased region" description="Polar residues" evidence="5">
    <location>
        <begin position="371"/>
        <end position="389"/>
    </location>
</feature>
<dbReference type="STRING" id="64571.A0A1Y2GH73"/>
<dbReference type="PANTHER" id="PTHR23065:SF7">
    <property type="entry name" value="NOSTRIN, ISOFORM H"/>
    <property type="match status" value="1"/>
</dbReference>
<evidence type="ECO:0000259" key="6">
    <source>
        <dbReference type="PROSITE" id="PS51072"/>
    </source>
</evidence>
<feature type="compositionally biased region" description="Low complexity" evidence="5">
    <location>
        <begin position="401"/>
        <end position="419"/>
    </location>
</feature>
<dbReference type="GO" id="GO:0005737">
    <property type="term" value="C:cytoplasm"/>
    <property type="evidence" value="ECO:0007669"/>
    <property type="project" value="TreeGrafter"/>
</dbReference>
<feature type="compositionally biased region" description="Low complexity" evidence="5">
    <location>
        <begin position="676"/>
        <end position="687"/>
    </location>
</feature>
<proteinExistence type="predicted"/>
<comment type="subcellular location">
    <subcellularLocation>
        <location evidence="1">Cytoplasm</location>
    </subcellularLocation>
</comment>
<dbReference type="RefSeq" id="XP_021879415.1">
    <property type="nucleotide sequence ID" value="XM_022024930.1"/>
</dbReference>
<keyword evidence="8" id="KW-1185">Reference proteome</keyword>
<dbReference type="InterPro" id="IPR018808">
    <property type="entry name" value="Muniscin_C"/>
</dbReference>
<evidence type="ECO:0000256" key="4">
    <source>
        <dbReference type="ARBA" id="ARBA00022583"/>
    </source>
</evidence>
<dbReference type="AlphaFoldDB" id="A0A1Y2GH73"/>
<evidence type="ECO:0000256" key="5">
    <source>
        <dbReference type="SAM" id="MobiDB-lite"/>
    </source>
</evidence>
<name>A0A1Y2GH73_9FUNG</name>
<dbReference type="GO" id="GO:0043226">
    <property type="term" value="C:organelle"/>
    <property type="evidence" value="ECO:0007669"/>
    <property type="project" value="UniProtKB-ARBA"/>
</dbReference>
<feature type="region of interest" description="Disordered" evidence="5">
    <location>
        <begin position="270"/>
        <end position="324"/>
    </location>
</feature>
<sequence length="825" mass="89825">MYAKNITKAFQKHFVTDTQALGTFTAPWEKLNAETSELASLHNQFSLRITNEIERPLREFTKTHSEWQHLTMAEASCMRIAKEFDEKQAKVAKYKKTLEKVSGKKGEAAEQKLIEYSMQLESTKTAWRMEGPELLQKCQSVDQSRLEHLKQMVSAFEAIQTEIVLQIAEMSGRTSTSVAEFEPVMDMELFSSEASSNMHSLSVRDGGSITSGISYPGNGDASSIEPRRSNGTHKRGMTGGSQLSNVSFSTDISVPKSKAASMVDIQEHTRTGSNILGSTGEAPQVDSEGFSIPPPDHGPWSDAGMSSNCDDERSETSSFSQGPRMQMEIKHDTVNESNDEVRAALERVTSTLKQSKTVVRRHPGRREVRSMYQSEDSLSGLNNSFQSPPLSGAFASDRDGSSTPHSLSSPSSRVLFNSSSSHLQPSAAFTPGMSRANTLSLSSGLNNNSSIPPTPPLPLINGSGLVVPSSLAPVTSSGTGQQPPTSDQESFHPMGTSAPTSPIAATHANGGSVPGAGQERTWIVSVVEKVHAHTQAGEVVKILVTGEVILNQEGTEVNEGQPTKALLRLDHLQTLERYIPNQTYLTAVEGAEGSFWVDLEALTQALVQGQGVAVLKYQVRTTEEEARTMIPLIVQPAWRIEPKQTSLLVNYKVNMQCRLIQPTPLPSLEEQEGTGDNSNNSNNNDNNTPAQLSELSFLVPVTGEVLNAQSRPGGIWNKDSGKMLWDVDNIVMSSTSLEPHKLMARFEMNPSGAASQPNPAAVKFRVQGRLLSDVKVHLTRAPLEQGQEQEQEQEQGGQKQEKEKEDSALGSIRLQVQSGRYLAMA</sequence>
<dbReference type="InParanoid" id="A0A1Y2GH73"/>
<evidence type="ECO:0000313" key="8">
    <source>
        <dbReference type="Proteomes" id="UP000193648"/>
    </source>
</evidence>
<evidence type="ECO:0000256" key="1">
    <source>
        <dbReference type="ARBA" id="ARBA00004496"/>
    </source>
</evidence>
<feature type="region of interest" description="Disordered" evidence="5">
    <location>
        <begin position="470"/>
        <end position="515"/>
    </location>
</feature>
<feature type="region of interest" description="Disordered" evidence="5">
    <location>
        <begin position="212"/>
        <end position="247"/>
    </location>
</feature>
<feature type="domain" description="MHD" evidence="6">
    <location>
        <begin position="519"/>
        <end position="806"/>
    </location>
</feature>
<dbReference type="PROSITE" id="PS51072">
    <property type="entry name" value="MHD"/>
    <property type="match status" value="1"/>
</dbReference>
<keyword evidence="2" id="KW-0963">Cytoplasm</keyword>
<dbReference type="PANTHER" id="PTHR23065">
    <property type="entry name" value="PROLINE-SERINE-THREONINE PHOSPHATASE INTERACTING PROTEIN 1"/>
    <property type="match status" value="1"/>
</dbReference>
<dbReference type="FunCoup" id="A0A1Y2GH73">
    <property type="interactions" value="19"/>
</dbReference>
<dbReference type="Gene3D" id="1.20.1270.60">
    <property type="entry name" value="Arfaptin homology (AH) domain/BAR domain"/>
    <property type="match status" value="1"/>
</dbReference>
<dbReference type="InterPro" id="IPR028565">
    <property type="entry name" value="MHD"/>
</dbReference>
<dbReference type="GO" id="GO:0006897">
    <property type="term" value="P:endocytosis"/>
    <property type="evidence" value="ECO:0007669"/>
    <property type="project" value="UniProtKB-KW"/>
</dbReference>
<feature type="region of interest" description="Disordered" evidence="5">
    <location>
        <begin position="781"/>
        <end position="812"/>
    </location>
</feature>
<dbReference type="Proteomes" id="UP000193648">
    <property type="component" value="Unassembled WGS sequence"/>
</dbReference>
<accession>A0A1Y2GH73</accession>
<dbReference type="SUPFAM" id="SSF103657">
    <property type="entry name" value="BAR/IMD domain-like"/>
    <property type="match status" value="1"/>
</dbReference>
<keyword evidence="4" id="KW-0254">Endocytosis</keyword>
<reference evidence="7 8" key="1">
    <citation type="submission" date="2016-07" db="EMBL/GenBank/DDBJ databases">
        <title>Pervasive Adenine N6-methylation of Active Genes in Fungi.</title>
        <authorList>
            <consortium name="DOE Joint Genome Institute"/>
            <person name="Mondo S.J."/>
            <person name="Dannebaum R.O."/>
            <person name="Kuo R.C."/>
            <person name="Labutti K."/>
            <person name="Haridas S."/>
            <person name="Kuo A."/>
            <person name="Salamov A."/>
            <person name="Ahrendt S.R."/>
            <person name="Lipzen A."/>
            <person name="Sullivan W."/>
            <person name="Andreopoulos W.B."/>
            <person name="Clum A."/>
            <person name="Lindquist E."/>
            <person name="Daum C."/>
            <person name="Ramamoorthy G.K."/>
            <person name="Gryganskyi A."/>
            <person name="Culley D."/>
            <person name="Magnuson J.K."/>
            <person name="James T.Y."/>
            <person name="O'Malley M.A."/>
            <person name="Stajich J.E."/>
            <person name="Spatafora J.W."/>
            <person name="Visel A."/>
            <person name="Grigoriev I.V."/>
        </authorList>
    </citation>
    <scope>NUCLEOTIDE SEQUENCE [LARGE SCALE GENOMIC DNA]</scope>
    <source>
        <strain evidence="7 8">NRRL 3116</strain>
    </source>
</reference>
<evidence type="ECO:0000313" key="7">
    <source>
        <dbReference type="EMBL" id="ORZ10694.1"/>
    </source>
</evidence>
<gene>
    <name evidence="7" type="ORF">BCR41DRAFT_357627</name>
</gene>
<feature type="region of interest" description="Disordered" evidence="5">
    <location>
        <begin position="666"/>
        <end position="690"/>
    </location>
</feature>
<protein>
    <submittedName>
        <fullName evidence="7">Muniscin C-terminal mu homology domain-domain-containing protein</fullName>
    </submittedName>
</protein>
<dbReference type="Pfam" id="PF10291">
    <property type="entry name" value="muHD"/>
    <property type="match status" value="1"/>
</dbReference>
<dbReference type="GeneID" id="33566774"/>
<dbReference type="InterPro" id="IPR027267">
    <property type="entry name" value="AH/BAR_dom_sf"/>
</dbReference>
<dbReference type="EMBL" id="MCFF01000030">
    <property type="protein sequence ID" value="ORZ10694.1"/>
    <property type="molecule type" value="Genomic_DNA"/>
</dbReference>
<evidence type="ECO:0000256" key="2">
    <source>
        <dbReference type="ARBA" id="ARBA00022490"/>
    </source>
</evidence>
<dbReference type="OrthoDB" id="27823at2759"/>
<feature type="compositionally biased region" description="Polar residues" evidence="5">
    <location>
        <begin position="472"/>
        <end position="488"/>
    </location>
</feature>
<evidence type="ECO:0000256" key="3">
    <source>
        <dbReference type="ARBA" id="ARBA00022553"/>
    </source>
</evidence>
<feature type="region of interest" description="Disordered" evidence="5">
    <location>
        <begin position="354"/>
        <end position="419"/>
    </location>
</feature>
<comment type="caution">
    <text evidence="7">The sequence shown here is derived from an EMBL/GenBank/DDBJ whole genome shotgun (WGS) entry which is preliminary data.</text>
</comment>
<dbReference type="GO" id="GO:0005886">
    <property type="term" value="C:plasma membrane"/>
    <property type="evidence" value="ECO:0007669"/>
    <property type="project" value="TreeGrafter"/>
</dbReference>